<dbReference type="AlphaFoldDB" id="A0A3N2C030"/>
<evidence type="ECO:0000313" key="1">
    <source>
        <dbReference type="EMBL" id="ROR80843.1"/>
    </source>
</evidence>
<dbReference type="EMBL" id="RKHL01000001">
    <property type="protein sequence ID" value="ROR80843.1"/>
    <property type="molecule type" value="Genomic_DNA"/>
</dbReference>
<protein>
    <submittedName>
        <fullName evidence="1">Uncharacterized protein</fullName>
    </submittedName>
</protein>
<name>A0A3N2C030_9MICO</name>
<evidence type="ECO:0000313" key="2">
    <source>
        <dbReference type="Proteomes" id="UP000266915"/>
    </source>
</evidence>
<proteinExistence type="predicted"/>
<dbReference type="Proteomes" id="UP000266915">
    <property type="component" value="Unassembled WGS sequence"/>
</dbReference>
<dbReference type="RefSeq" id="WP_085510184.1">
    <property type="nucleotide sequence ID" value="NZ_FXAP01000001.1"/>
</dbReference>
<reference evidence="1 2" key="1">
    <citation type="submission" date="2018-11" db="EMBL/GenBank/DDBJ databases">
        <title>Sequencing the genomes of 1000 actinobacteria strains.</title>
        <authorList>
            <person name="Klenk H.-P."/>
        </authorList>
    </citation>
    <scope>NUCLEOTIDE SEQUENCE [LARGE SCALE GENOMIC DNA]</scope>
    <source>
        <strain evidence="1 2">DSM 14012</strain>
    </source>
</reference>
<keyword evidence="2" id="KW-1185">Reference proteome</keyword>
<sequence>MSSEVTQDPSPTQHRVEVTLRRPWYGAFQRPTVVFDGRGQPAQWGTGSWQVGGMDVSFEVFLFNRVWRYGAARTMLTAGVDTSLVYHAPLLPFLAGRFTAS</sequence>
<gene>
    <name evidence="1" type="ORF">EDD42_0890</name>
</gene>
<organism evidence="1 2">
    <name type="scientific">Plantibacter flavus</name>
    <dbReference type="NCBI Taxonomy" id="150123"/>
    <lineage>
        <taxon>Bacteria</taxon>
        <taxon>Bacillati</taxon>
        <taxon>Actinomycetota</taxon>
        <taxon>Actinomycetes</taxon>
        <taxon>Micrococcales</taxon>
        <taxon>Microbacteriaceae</taxon>
        <taxon>Plantibacter</taxon>
    </lineage>
</organism>
<comment type="caution">
    <text evidence="1">The sequence shown here is derived from an EMBL/GenBank/DDBJ whole genome shotgun (WGS) entry which is preliminary data.</text>
</comment>
<accession>A0A3N2C030</accession>